<dbReference type="InterPro" id="IPR041916">
    <property type="entry name" value="Anti_sigma_zinc_sf"/>
</dbReference>
<dbReference type="RefSeq" id="WP_075006520.1">
    <property type="nucleotide sequence ID" value="NZ_FOAP01000005.1"/>
</dbReference>
<dbReference type="Gene3D" id="2.60.120.10">
    <property type="entry name" value="Jelly Rolls"/>
    <property type="match status" value="1"/>
</dbReference>
<dbReference type="Proteomes" id="UP000182719">
    <property type="component" value="Unassembled WGS sequence"/>
</dbReference>
<dbReference type="Gene3D" id="1.10.10.1320">
    <property type="entry name" value="Anti-sigma factor, zinc-finger domain"/>
    <property type="match status" value="1"/>
</dbReference>
<gene>
    <name evidence="2" type="ORF">SAMN05444354_105192</name>
</gene>
<organism evidence="2 3">
    <name type="scientific">Stigmatella aurantiaca</name>
    <dbReference type="NCBI Taxonomy" id="41"/>
    <lineage>
        <taxon>Bacteria</taxon>
        <taxon>Pseudomonadati</taxon>
        <taxon>Myxococcota</taxon>
        <taxon>Myxococcia</taxon>
        <taxon>Myxococcales</taxon>
        <taxon>Cystobacterineae</taxon>
        <taxon>Archangiaceae</taxon>
        <taxon>Stigmatella</taxon>
    </lineage>
</organism>
<protein>
    <submittedName>
        <fullName evidence="2">Anti-ECFsigma factor, ChrR</fullName>
    </submittedName>
</protein>
<dbReference type="EMBL" id="FOAP01000005">
    <property type="protein sequence ID" value="SEL31385.1"/>
    <property type="molecule type" value="Genomic_DNA"/>
</dbReference>
<dbReference type="AlphaFoldDB" id="A0A1H7P811"/>
<dbReference type="SUPFAM" id="SSF51182">
    <property type="entry name" value="RmlC-like cupins"/>
    <property type="match status" value="1"/>
</dbReference>
<dbReference type="InterPro" id="IPR011051">
    <property type="entry name" value="RmlC_Cupin_sf"/>
</dbReference>
<sequence length="213" mass="23276">MNHLDDILPDLLLCTLPAAEQRAAEQHLATCERCRAEASRLSATLEGLDTLTVPEDPPPGVLDRILHEMEGPGRFQRFGKEIAAFFDVPEEQAQRLLMSLDTPEAWVPGPTRGIRLLPVETGPAKAGMLAAFVRMQPGARFPQHTHLGREWNFLLEGGIRENSGREFWPGEVLEREEGSAHSFTALEGPDCTAATLLEGVASFDEELGEPGGS</sequence>
<evidence type="ECO:0000313" key="2">
    <source>
        <dbReference type="EMBL" id="SEL31385.1"/>
    </source>
</evidence>
<dbReference type="Pfam" id="PF12973">
    <property type="entry name" value="Cupin_7"/>
    <property type="match status" value="1"/>
</dbReference>
<reference evidence="3" key="1">
    <citation type="submission" date="2016-10" db="EMBL/GenBank/DDBJ databases">
        <authorList>
            <person name="Varghese N."/>
            <person name="Submissions S."/>
        </authorList>
    </citation>
    <scope>NUCLEOTIDE SEQUENCE [LARGE SCALE GENOMIC DNA]</scope>
    <source>
        <strain evidence="3">DSM 17044</strain>
    </source>
</reference>
<dbReference type="InterPro" id="IPR025979">
    <property type="entry name" value="ChrR-like_cupin_dom"/>
</dbReference>
<feature type="domain" description="ChrR-like cupin" evidence="1">
    <location>
        <begin position="105"/>
        <end position="195"/>
    </location>
</feature>
<dbReference type="OrthoDB" id="2988517at2"/>
<dbReference type="InterPro" id="IPR014710">
    <property type="entry name" value="RmlC-like_jellyroll"/>
</dbReference>
<keyword evidence="3" id="KW-1185">Reference proteome</keyword>
<proteinExistence type="predicted"/>
<accession>A0A1H7P811</accession>
<evidence type="ECO:0000259" key="1">
    <source>
        <dbReference type="Pfam" id="PF12973"/>
    </source>
</evidence>
<name>A0A1H7P811_STIAU</name>
<evidence type="ECO:0000313" key="3">
    <source>
        <dbReference type="Proteomes" id="UP000182719"/>
    </source>
</evidence>